<organism evidence="1 2">
    <name type="scientific">Streptomyces malaysiensis</name>
    <dbReference type="NCBI Taxonomy" id="92644"/>
    <lineage>
        <taxon>Bacteria</taxon>
        <taxon>Bacillati</taxon>
        <taxon>Actinomycetota</taxon>
        <taxon>Actinomycetes</taxon>
        <taxon>Kitasatosporales</taxon>
        <taxon>Streptomycetaceae</taxon>
        <taxon>Streptomyces</taxon>
        <taxon>Streptomyces violaceusniger group</taxon>
    </lineage>
</organism>
<sequence>MFHANEPIRFEFDVEVCTLLDVTTTPTGSVQPALRTEMWRTAGVNSYGGTYLELPPSLLRRGQVVTATVLLNGEEKPVQCTSFPLVDVKVTNDALGSALSVLAESASFSFRLFGFDIPLGGRNR</sequence>
<dbReference type="EMBL" id="JAALLH010000001">
    <property type="protein sequence ID" value="NIY68083.1"/>
    <property type="molecule type" value="Genomic_DNA"/>
</dbReference>
<dbReference type="AlphaFoldDB" id="A0A7X5X7K8"/>
<name>A0A7X5X7K8_STRMQ</name>
<accession>A0A7X5X7K8</accession>
<comment type="caution">
    <text evidence="1">The sequence shown here is derived from an EMBL/GenBank/DDBJ whole genome shotgun (WGS) entry which is preliminary data.</text>
</comment>
<gene>
    <name evidence="1" type="ORF">SMALB_6165</name>
</gene>
<proteinExistence type="predicted"/>
<evidence type="ECO:0000313" key="2">
    <source>
        <dbReference type="Proteomes" id="UP000536624"/>
    </source>
</evidence>
<dbReference type="Proteomes" id="UP000536624">
    <property type="component" value="Unassembled WGS sequence"/>
</dbReference>
<protein>
    <submittedName>
        <fullName evidence="1">Uncharacterized protein</fullName>
    </submittedName>
</protein>
<reference evidence="1 2" key="1">
    <citation type="submission" date="2020-02" db="EMBL/GenBank/DDBJ databases">
        <title>Streptomyces malaysiensis DSM14702 (JHCC583434, PFL_A843) Genome sequencing and assembly.</title>
        <authorList>
            <person name="Samborskyy M."/>
        </authorList>
    </citation>
    <scope>NUCLEOTIDE SEQUENCE [LARGE SCALE GENOMIC DNA]</scope>
    <source>
        <strain evidence="1 2">DSM 14702</strain>
    </source>
</reference>
<evidence type="ECO:0000313" key="1">
    <source>
        <dbReference type="EMBL" id="NIY68083.1"/>
    </source>
</evidence>